<name>A0A023G1Z9_AMBTT</name>
<evidence type="ECO:0000256" key="1">
    <source>
        <dbReference type="SAM" id="SignalP"/>
    </source>
</evidence>
<protein>
    <submittedName>
        <fullName evidence="2">Putative secreted protein</fullName>
    </submittedName>
</protein>
<reference evidence="2" key="1">
    <citation type="submission" date="2014-03" db="EMBL/GenBank/DDBJ databases">
        <title>The sialotranscriptome of Amblyomma triste, Amblyomma parvum and Amblyomma cajennense ticks, uncovered by 454-based RNA-seq.</title>
        <authorList>
            <person name="Garcia G.R."/>
            <person name="Gardinassi L.G."/>
            <person name="Ribeiro J.M."/>
            <person name="Anatriello E."/>
            <person name="Ferreira B.R."/>
            <person name="Moreira H.N."/>
            <person name="Mafra C."/>
            <person name="Olegario M.M."/>
            <person name="Szabo P.J."/>
            <person name="Miranda-Santos I.K."/>
            <person name="Maruyama S.R."/>
        </authorList>
    </citation>
    <scope>NUCLEOTIDE SEQUENCE</scope>
    <source>
        <strain evidence="2">Mato Grasso do Sul</strain>
        <tissue evidence="2">Salivary glands</tissue>
    </source>
</reference>
<accession>A0A023G1Z9</accession>
<keyword evidence="1" id="KW-0732">Signal</keyword>
<sequence>MPSKSFQLLSLVTTMLMMSFQTQCKRGPDDSRVLKTLWSGVFPEDNIIDLPDKYFAVRNPFNESDTLFRFNLTGGKMSMQYIGVVNETKLCKFDPFLHPSAVCRFSILGAFATYEGKLSYGRPVKDNFTINITIEKYYESNPVDISGYFNIIGDTANATLRLVGVAVTEFISRTTSLPPFEKFTVFEKFNYNETLISKVRHEFDDFVFRRCKQDMRQQAVEAYTAKMIKAAEAVGTFDSTSLLK</sequence>
<evidence type="ECO:0000313" key="2">
    <source>
        <dbReference type="EMBL" id="JAC28226.1"/>
    </source>
</evidence>
<feature type="signal peptide" evidence="1">
    <location>
        <begin position="1"/>
        <end position="24"/>
    </location>
</feature>
<proteinExistence type="evidence at transcript level"/>
<dbReference type="EMBL" id="GBBM01007192">
    <property type="protein sequence ID" value="JAC28226.1"/>
    <property type="molecule type" value="mRNA"/>
</dbReference>
<organism evidence="2">
    <name type="scientific">Amblyomma triste</name>
    <name type="common">Neotropical tick</name>
    <dbReference type="NCBI Taxonomy" id="251400"/>
    <lineage>
        <taxon>Eukaryota</taxon>
        <taxon>Metazoa</taxon>
        <taxon>Ecdysozoa</taxon>
        <taxon>Arthropoda</taxon>
        <taxon>Chelicerata</taxon>
        <taxon>Arachnida</taxon>
        <taxon>Acari</taxon>
        <taxon>Parasitiformes</taxon>
        <taxon>Ixodida</taxon>
        <taxon>Ixodoidea</taxon>
        <taxon>Ixodidae</taxon>
        <taxon>Amblyomminae</taxon>
        <taxon>Amblyomma</taxon>
    </lineage>
</organism>
<dbReference type="AlphaFoldDB" id="A0A023G1Z9"/>
<feature type="chain" id="PRO_5001520449" evidence="1">
    <location>
        <begin position="25"/>
        <end position="244"/>
    </location>
</feature>